<evidence type="ECO:0000256" key="2">
    <source>
        <dbReference type="ARBA" id="ARBA00011738"/>
    </source>
</evidence>
<comment type="subcellular location">
    <subcellularLocation>
        <location evidence="12">Cytoplasm</location>
    </subcellularLocation>
    <subcellularLocation>
        <location evidence="12">Nucleus</location>
    </subcellularLocation>
</comment>
<evidence type="ECO:0000256" key="10">
    <source>
        <dbReference type="ARBA" id="ARBA00023235"/>
    </source>
</evidence>
<evidence type="ECO:0000256" key="6">
    <source>
        <dbReference type="ARBA" id="ARBA00022741"/>
    </source>
</evidence>
<comment type="caution">
    <text evidence="15">The sequence shown here is derived from an EMBL/GenBank/DDBJ whole genome shotgun (WGS) entry which is preliminary data.</text>
</comment>
<evidence type="ECO:0000256" key="4">
    <source>
        <dbReference type="ARBA" id="ARBA00022605"/>
    </source>
</evidence>
<organism evidence="15 16">
    <name type="scientific">Nannochloropsis salina CCMP1776</name>
    <dbReference type="NCBI Taxonomy" id="1027361"/>
    <lineage>
        <taxon>Eukaryota</taxon>
        <taxon>Sar</taxon>
        <taxon>Stramenopiles</taxon>
        <taxon>Ochrophyta</taxon>
        <taxon>Eustigmatophyceae</taxon>
        <taxon>Eustigmatales</taxon>
        <taxon>Monodopsidaceae</taxon>
        <taxon>Microchloropsis</taxon>
        <taxon>Microchloropsis salina</taxon>
    </lineage>
</organism>
<evidence type="ECO:0000313" key="15">
    <source>
        <dbReference type="EMBL" id="TFJ87911.1"/>
    </source>
</evidence>
<dbReference type="UniPathway" id="UPA00904">
    <property type="reaction ID" value="UER00874"/>
</dbReference>
<feature type="region of interest" description="Disordered" evidence="13">
    <location>
        <begin position="381"/>
        <end position="404"/>
    </location>
</feature>
<dbReference type="GO" id="GO:0046523">
    <property type="term" value="F:S-methyl-5-thioribose-1-phosphate isomerase activity"/>
    <property type="evidence" value="ECO:0007669"/>
    <property type="project" value="UniProtKB-UniRule"/>
</dbReference>
<dbReference type="NCBIfam" id="NF004326">
    <property type="entry name" value="PRK05720.1"/>
    <property type="match status" value="1"/>
</dbReference>
<dbReference type="PANTHER" id="PTHR34273">
    <property type="entry name" value="METHYLTHIORIBOSE KINASE"/>
    <property type="match status" value="1"/>
</dbReference>
<dbReference type="Gene3D" id="3.30.200.20">
    <property type="entry name" value="Phosphorylase Kinase, domain 1"/>
    <property type="match status" value="1"/>
</dbReference>
<comment type="similarity">
    <text evidence="1">Belongs to the methylthioribose kinase family.</text>
</comment>
<dbReference type="NCBIfam" id="TIGR00524">
    <property type="entry name" value="eIF-2B_rel"/>
    <property type="match status" value="1"/>
</dbReference>
<dbReference type="InterPro" id="IPR000649">
    <property type="entry name" value="IF-2B-related"/>
</dbReference>
<evidence type="ECO:0000256" key="5">
    <source>
        <dbReference type="ARBA" id="ARBA00022679"/>
    </source>
</evidence>
<feature type="domain" description="Aminoglycoside phosphotransferase" evidence="14">
    <location>
        <begin position="485"/>
        <end position="742"/>
    </location>
</feature>
<evidence type="ECO:0000256" key="12">
    <source>
        <dbReference type="HAMAP-Rule" id="MF_03119"/>
    </source>
</evidence>
<dbReference type="PANTHER" id="PTHR34273:SF2">
    <property type="entry name" value="METHYLTHIORIBOSE KINASE"/>
    <property type="match status" value="1"/>
</dbReference>
<comment type="function">
    <text evidence="12">Catalyzes the interconversion of methylthioribose-1-phosphate (MTR-1-P) into methylthioribulose-1-phosphate (MTRu-1-P).</text>
</comment>
<evidence type="ECO:0000256" key="1">
    <source>
        <dbReference type="ARBA" id="ARBA00010165"/>
    </source>
</evidence>
<dbReference type="Proteomes" id="UP000355283">
    <property type="component" value="Unassembled WGS sequence"/>
</dbReference>
<keyword evidence="9 12" id="KW-0486">Methionine biosynthesis</keyword>
<dbReference type="GO" id="GO:0019509">
    <property type="term" value="P:L-methionine salvage from methylthioadenosine"/>
    <property type="evidence" value="ECO:0007669"/>
    <property type="project" value="UniProtKB-UniRule"/>
</dbReference>
<keyword evidence="4 12" id="KW-0028">Amino-acid biosynthesis</keyword>
<dbReference type="FunFam" id="3.40.50.10470:FF:000003">
    <property type="entry name" value="Methylthioribose-1-phosphate isomerase"/>
    <property type="match status" value="1"/>
</dbReference>
<keyword evidence="7" id="KW-0418">Kinase</keyword>
<dbReference type="InterPro" id="IPR027363">
    <property type="entry name" value="M1Pi_N"/>
</dbReference>
<name>A0A4D9D878_9STRA</name>
<dbReference type="InterPro" id="IPR042529">
    <property type="entry name" value="IF_2B-like_C"/>
</dbReference>
<dbReference type="InterPro" id="IPR009212">
    <property type="entry name" value="Methylthioribose_kinase"/>
</dbReference>
<keyword evidence="8" id="KW-0067">ATP-binding</keyword>
<dbReference type="Pfam" id="PF01008">
    <property type="entry name" value="IF-2B"/>
    <property type="match status" value="1"/>
</dbReference>
<dbReference type="AlphaFoldDB" id="A0A4D9D878"/>
<dbReference type="InterPro" id="IPR011559">
    <property type="entry name" value="Initiation_fac_2B_a/b/d"/>
</dbReference>
<dbReference type="EMBL" id="SDOX01000005">
    <property type="protein sequence ID" value="TFJ87911.1"/>
    <property type="molecule type" value="Genomic_DNA"/>
</dbReference>
<dbReference type="SUPFAM" id="SSF56112">
    <property type="entry name" value="Protein kinase-like (PK-like)"/>
    <property type="match status" value="1"/>
</dbReference>
<dbReference type="HAMAP" id="MF_01678">
    <property type="entry name" value="Salvage_MtnA"/>
    <property type="match status" value="1"/>
</dbReference>
<protein>
    <recommendedName>
        <fullName evidence="12">Methylthioribose-1-phosphate isomerase</fullName>
        <shortName evidence="12">M1Pi</shortName>
        <shortName evidence="12">MTR-1-P isomerase</shortName>
        <ecNumber evidence="12">5.3.1.23</ecNumber>
    </recommendedName>
    <alternativeName>
        <fullName evidence="12">S-methyl-5-thioribose-1-phosphate isomerase</fullName>
    </alternativeName>
    <alternativeName>
        <fullName evidence="12">Translation initiation factor eIF-2B subunit alpha/beta/delta-like protein</fullName>
    </alternativeName>
</protein>
<dbReference type="Gene3D" id="3.90.1200.10">
    <property type="match status" value="1"/>
</dbReference>
<dbReference type="GO" id="GO:0005524">
    <property type="term" value="F:ATP binding"/>
    <property type="evidence" value="ECO:0007669"/>
    <property type="project" value="UniProtKB-KW"/>
</dbReference>
<evidence type="ECO:0000256" key="9">
    <source>
        <dbReference type="ARBA" id="ARBA00023167"/>
    </source>
</evidence>
<sequence>MTDDVNRPSPGALQSLIYTPRTPQSEQPSLEVLDQLLLPNKKAYIPVKTTQDAWKVIRDMNVRGAPLIAIVAVLSLAVEMSAKSNVQGKDGFASLQAAAAWLQEAVVYLKTSRPTAVNLFTAMDEVLLLSQATSKKHDAVGAGVQNAAPLVSAVVTFAEQMLKEDVESNQAIGDHGAAAILANLLPGQGVKVLTHCNTGSLATAGYGTALGVIRSLHKEGRLARVFCTETRPYNQGARLTAFELVQDQLPGTLITDSMVSFLMATQGLDAIVVGADRIAANGDTANKIGTYQLAVTAKHHGVAFYVAAPFTSFDLSLASGDQIEIEERPARELTQVQGIQVAPQEIAVWNPGFDVTPASLITGIITEKGVIHPFPSAGATDAKPCVPTQETGDSRRKSNGTVGHGTRMTFDIPGFLKGEGAHQIPSSLPDATAPTLAMELESANLPSPSSVYVALSEENVALFLQKHVRDVWDLLGARTGVEVEISEVGDGNLNLVFIVKGPKNTVVVKQALPYVRCVGESWPLTLDRAFYEAAALQEEGRHTPRLVPEVYYSNRALALIVMQFVPPPHIILRKALIRGDVLSTLAADLSEFMARNLFFTSSFHLSGPSKREAVAFWSGNHGLCALTEAVVFTEPYCPEVAHNRWTSPALDETVAQFRQDQALKVAVGKLKAKFMDSTEALCHGDLHTGSVMVKEGSTVVIDPEFAFYGPMGFECGALLANFWLNYFSQAGRASDGGGRHEYAEWVLDTSVAIWQEFCAKFLALWTDAATHQGEGFKRVAYAKPEELRAAQKVFVQDLLRDTLGFAGCKMIRRIIGIAHVEDLESIADLQVRAACEKRALKMARTLVVHGVEYASIEAVAALARKV</sequence>
<dbReference type="NCBIfam" id="TIGR01767">
    <property type="entry name" value="MTRK"/>
    <property type="match status" value="1"/>
</dbReference>
<dbReference type="InterPro" id="IPR037171">
    <property type="entry name" value="NagB/RpiA_transferase-like"/>
</dbReference>
<dbReference type="GO" id="GO:0005737">
    <property type="term" value="C:cytoplasm"/>
    <property type="evidence" value="ECO:0007669"/>
    <property type="project" value="UniProtKB-SubCell"/>
</dbReference>
<keyword evidence="6" id="KW-0547">Nucleotide-binding</keyword>
<accession>A0A4D9D878</accession>
<dbReference type="OrthoDB" id="2461at2759"/>
<dbReference type="GO" id="GO:0005634">
    <property type="term" value="C:nucleus"/>
    <property type="evidence" value="ECO:0007669"/>
    <property type="project" value="UniProtKB-SubCell"/>
</dbReference>
<dbReference type="SUPFAM" id="SSF100950">
    <property type="entry name" value="NagB/RpiA/CoA transferase-like"/>
    <property type="match status" value="1"/>
</dbReference>
<evidence type="ECO:0000256" key="8">
    <source>
        <dbReference type="ARBA" id="ARBA00022840"/>
    </source>
</evidence>
<dbReference type="Gene3D" id="3.40.50.10470">
    <property type="entry name" value="Translation initiation factor eif-2b, domain 2"/>
    <property type="match status" value="1"/>
</dbReference>
<keyword evidence="5" id="KW-0808">Transferase</keyword>
<dbReference type="EC" id="5.3.1.23" evidence="12"/>
<dbReference type="Pfam" id="PF01636">
    <property type="entry name" value="APH"/>
    <property type="match status" value="1"/>
</dbReference>
<dbReference type="Gene3D" id="1.20.120.420">
    <property type="entry name" value="translation initiation factor eif-2b, domain 1"/>
    <property type="match status" value="1"/>
</dbReference>
<proteinExistence type="inferred from homology"/>
<reference evidence="15 16" key="1">
    <citation type="submission" date="2019-01" db="EMBL/GenBank/DDBJ databases">
        <title>Nuclear Genome Assembly of the Microalgal Biofuel strain Nannochloropsis salina CCMP1776.</title>
        <authorList>
            <person name="Hovde B."/>
        </authorList>
    </citation>
    <scope>NUCLEOTIDE SEQUENCE [LARGE SCALE GENOMIC DNA]</scope>
    <source>
        <strain evidence="15 16">CCMP1776</strain>
    </source>
</reference>
<dbReference type="FunFam" id="1.20.120.420:FF:000003">
    <property type="entry name" value="Methylthioribose-1-phosphate isomerase"/>
    <property type="match status" value="1"/>
</dbReference>
<dbReference type="InterPro" id="IPR011009">
    <property type="entry name" value="Kinase-like_dom_sf"/>
</dbReference>
<comment type="catalytic activity">
    <reaction evidence="12">
        <text>5-(methylsulfanyl)-alpha-D-ribose 1-phosphate = 5-(methylsulfanyl)-D-ribulose 1-phosphate</text>
        <dbReference type="Rhea" id="RHEA:19989"/>
        <dbReference type="ChEBI" id="CHEBI:58533"/>
        <dbReference type="ChEBI" id="CHEBI:58548"/>
        <dbReference type="EC" id="5.3.1.23"/>
    </reaction>
</comment>
<comment type="similarity">
    <text evidence="12">Belongs to the eIF-2B alpha/beta/delta subunits family. MtnA subfamily.</text>
</comment>
<dbReference type="InterPro" id="IPR005251">
    <property type="entry name" value="IF-M1Pi"/>
</dbReference>
<feature type="active site" description="Proton donor" evidence="12">
    <location>
        <position position="276"/>
    </location>
</feature>
<dbReference type="NCBIfam" id="TIGR00512">
    <property type="entry name" value="salvage_mtnA"/>
    <property type="match status" value="1"/>
</dbReference>
<dbReference type="InterPro" id="IPR002575">
    <property type="entry name" value="Aminoglycoside_PTrfase"/>
</dbReference>
<evidence type="ECO:0000259" key="14">
    <source>
        <dbReference type="Pfam" id="PF01636"/>
    </source>
</evidence>
<evidence type="ECO:0000313" key="16">
    <source>
        <dbReference type="Proteomes" id="UP000355283"/>
    </source>
</evidence>
<gene>
    <name evidence="15" type="ORF">NSK_001257</name>
</gene>
<keyword evidence="11 12" id="KW-0539">Nucleus</keyword>
<feature type="site" description="Transition state stabilizer" evidence="12">
    <location>
        <position position="196"/>
    </location>
</feature>
<keyword evidence="10 12" id="KW-0413">Isomerase</keyword>
<evidence type="ECO:0000256" key="3">
    <source>
        <dbReference type="ARBA" id="ARBA00022490"/>
    </source>
</evidence>
<keyword evidence="3 12" id="KW-0963">Cytoplasm</keyword>
<comment type="subunit">
    <text evidence="2">Homodimer.</text>
</comment>
<keyword evidence="16" id="KW-1185">Reference proteome</keyword>
<dbReference type="GO" id="GO:0046522">
    <property type="term" value="F:S-methyl-5-thioribose kinase activity"/>
    <property type="evidence" value="ECO:0007669"/>
    <property type="project" value="InterPro"/>
</dbReference>
<evidence type="ECO:0000256" key="13">
    <source>
        <dbReference type="SAM" id="MobiDB-lite"/>
    </source>
</evidence>
<evidence type="ECO:0000256" key="11">
    <source>
        <dbReference type="ARBA" id="ARBA00023242"/>
    </source>
</evidence>
<evidence type="ECO:0000256" key="7">
    <source>
        <dbReference type="ARBA" id="ARBA00022777"/>
    </source>
</evidence>
<comment type="pathway">
    <text evidence="12">Amino-acid biosynthesis; L-methionine biosynthesis via salvage pathway; L-methionine from S-methyl-5-thio-alpha-D-ribose 1-phosphate: step 1/6.</text>
</comment>